<evidence type="ECO:0000256" key="3">
    <source>
        <dbReference type="SAM" id="SignalP"/>
    </source>
</evidence>
<evidence type="ECO:0000313" key="4">
    <source>
        <dbReference type="EMBL" id="KAL0945584.1"/>
    </source>
</evidence>
<keyword evidence="3" id="KW-0732">Signal</keyword>
<dbReference type="EMBL" id="JASNQZ010000017">
    <property type="protein sequence ID" value="KAL0945584.1"/>
    <property type="molecule type" value="Genomic_DNA"/>
</dbReference>
<keyword evidence="5" id="KW-1185">Reference proteome</keyword>
<dbReference type="PRINTS" id="PR01217">
    <property type="entry name" value="PRICHEXTENSN"/>
</dbReference>
<evidence type="ECO:0000256" key="1">
    <source>
        <dbReference type="SAM" id="MobiDB-lite"/>
    </source>
</evidence>
<feature type="compositionally biased region" description="Polar residues" evidence="1">
    <location>
        <begin position="270"/>
        <end position="286"/>
    </location>
</feature>
<keyword evidence="2" id="KW-1133">Transmembrane helix</keyword>
<feature type="compositionally biased region" description="Low complexity" evidence="1">
    <location>
        <begin position="119"/>
        <end position="130"/>
    </location>
</feature>
<feature type="transmembrane region" description="Helical" evidence="2">
    <location>
        <begin position="52"/>
        <end position="71"/>
    </location>
</feature>
<feature type="region of interest" description="Disordered" evidence="1">
    <location>
        <begin position="115"/>
        <end position="368"/>
    </location>
</feature>
<dbReference type="Proteomes" id="UP001556367">
    <property type="component" value="Unassembled WGS sequence"/>
</dbReference>
<name>A0ABR3IQR2_9AGAR</name>
<feature type="chain" id="PRO_5045324543" evidence="3">
    <location>
        <begin position="33"/>
        <end position="368"/>
    </location>
</feature>
<keyword evidence="2" id="KW-0812">Transmembrane</keyword>
<feature type="compositionally biased region" description="Pro residues" evidence="1">
    <location>
        <begin position="176"/>
        <end position="194"/>
    </location>
</feature>
<evidence type="ECO:0000313" key="5">
    <source>
        <dbReference type="Proteomes" id="UP001556367"/>
    </source>
</evidence>
<feature type="signal peptide" evidence="3">
    <location>
        <begin position="1"/>
        <end position="32"/>
    </location>
</feature>
<feature type="compositionally biased region" description="Pro residues" evidence="1">
    <location>
        <begin position="206"/>
        <end position="219"/>
    </location>
</feature>
<evidence type="ECO:0000256" key="2">
    <source>
        <dbReference type="SAM" id="Phobius"/>
    </source>
</evidence>
<feature type="compositionally biased region" description="Low complexity" evidence="1">
    <location>
        <begin position="139"/>
        <end position="162"/>
    </location>
</feature>
<feature type="compositionally biased region" description="Pro residues" evidence="1">
    <location>
        <begin position="236"/>
        <end position="246"/>
    </location>
</feature>
<protein>
    <submittedName>
        <fullName evidence="4">Uncharacterized protein</fullName>
    </submittedName>
</protein>
<organism evidence="4 5">
    <name type="scientific">Hohenbuehelia grisea</name>
    <dbReference type="NCBI Taxonomy" id="104357"/>
    <lineage>
        <taxon>Eukaryota</taxon>
        <taxon>Fungi</taxon>
        <taxon>Dikarya</taxon>
        <taxon>Basidiomycota</taxon>
        <taxon>Agaricomycotina</taxon>
        <taxon>Agaricomycetes</taxon>
        <taxon>Agaricomycetidae</taxon>
        <taxon>Agaricales</taxon>
        <taxon>Pleurotineae</taxon>
        <taxon>Pleurotaceae</taxon>
        <taxon>Hohenbuehelia</taxon>
    </lineage>
</organism>
<sequence>MRSPPKFSALGCRVTSTRTALLFLSLPSLVSASLFCPNNANGTRNTNCNSTPRIIGIVIAIIFVLSILGCLMRMRRRGLASGSHRLFIRNSHTANPTFNQSDFTRTNEEWMRNNQAKLQQQQGQSTYQPQPAYYPNHSYNSAPPQNQYQPPYNPSSPTTPSAVHPSHQEQYYSLPSGPPPPQQHYPPPQSPPQQPYMSPQQSYSTPPLPQLPVRPPQPSHEPSRESQYAPSSPSQVPMPMPMPTPASYPNTGPNTNQETSSPFASPYVPSATNPFRQHLTGSSQISDVALPAPAHTHEGQGAAFPQAVSPQQTAATTDGGKLGFSSAGPPTTQGPAQGSASASAGQRAGSPDLRHEDPPPMYTEVQRS</sequence>
<gene>
    <name evidence="4" type="ORF">HGRIS_014743</name>
</gene>
<keyword evidence="2" id="KW-0472">Membrane</keyword>
<reference evidence="5" key="1">
    <citation type="submission" date="2024-06" db="EMBL/GenBank/DDBJ databases">
        <title>Multi-omics analyses provide insights into the biosynthesis of the anticancer antibiotic pleurotin in Hohenbuehelia grisea.</title>
        <authorList>
            <person name="Weaver J.A."/>
            <person name="Alberti F."/>
        </authorList>
    </citation>
    <scope>NUCLEOTIDE SEQUENCE [LARGE SCALE GENOMIC DNA]</scope>
    <source>
        <strain evidence="5">T-177</strain>
    </source>
</reference>
<feature type="compositionally biased region" description="Low complexity" evidence="1">
    <location>
        <begin position="195"/>
        <end position="205"/>
    </location>
</feature>
<accession>A0ABR3IQR2</accession>
<feature type="compositionally biased region" description="Polar residues" evidence="1">
    <location>
        <begin position="250"/>
        <end position="263"/>
    </location>
</feature>
<feature type="compositionally biased region" description="Low complexity" evidence="1">
    <location>
        <begin position="333"/>
        <end position="351"/>
    </location>
</feature>
<comment type="caution">
    <text evidence="4">The sequence shown here is derived from an EMBL/GenBank/DDBJ whole genome shotgun (WGS) entry which is preliminary data.</text>
</comment>
<proteinExistence type="predicted"/>